<dbReference type="InterPro" id="IPR049050">
    <property type="entry name" value="nSTAND3"/>
</dbReference>
<proteinExistence type="predicted"/>
<feature type="domain" description="Novel STAND NTPase 3" evidence="1">
    <location>
        <begin position="11"/>
        <end position="170"/>
    </location>
</feature>
<protein>
    <recommendedName>
        <fullName evidence="1">Novel STAND NTPase 3 domain-containing protein</fullName>
    </recommendedName>
</protein>
<dbReference type="eggNOG" id="COG0464">
    <property type="taxonomic scope" value="Bacteria"/>
</dbReference>
<accession>W5TC39</accession>
<name>W5TC39_9NOCA</name>
<evidence type="ECO:0000259" key="1">
    <source>
        <dbReference type="Pfam" id="PF20720"/>
    </source>
</evidence>
<dbReference type="AlphaFoldDB" id="W5TC39"/>
<dbReference type="EMBL" id="CP006850">
    <property type="protein sequence ID" value="AHH16890.1"/>
    <property type="molecule type" value="Genomic_DNA"/>
</dbReference>
<dbReference type="HOGENOM" id="CLU_446065_0_0_11"/>
<reference evidence="2 3" key="1">
    <citation type="journal article" date="2014" name="Appl. Environ. Microbiol.">
        <title>Insights into the Microbial Degradation of Rubber and Gutta-Percha by Analysis of the Complete Genome of Nocardia nova SH22a.</title>
        <authorList>
            <person name="Luo Q."/>
            <person name="Hiessl S."/>
            <person name="Poehlein A."/>
            <person name="Daniel R."/>
            <person name="Steinbuchel A."/>
        </authorList>
    </citation>
    <scope>NUCLEOTIDE SEQUENCE [LARGE SCALE GENOMIC DNA]</scope>
    <source>
        <strain evidence="2">SH22a</strain>
    </source>
</reference>
<keyword evidence="3" id="KW-1185">Reference proteome</keyword>
<dbReference type="Proteomes" id="UP000019150">
    <property type="component" value="Chromosome"/>
</dbReference>
<dbReference type="STRING" id="1415166.NONO_c20920"/>
<evidence type="ECO:0000313" key="2">
    <source>
        <dbReference type="EMBL" id="AHH16890.1"/>
    </source>
</evidence>
<dbReference type="Pfam" id="PF20720">
    <property type="entry name" value="nSTAND3"/>
    <property type="match status" value="1"/>
</dbReference>
<dbReference type="SUPFAM" id="SSF52540">
    <property type="entry name" value="P-loop containing nucleoside triphosphate hydrolases"/>
    <property type="match status" value="1"/>
</dbReference>
<evidence type="ECO:0000313" key="3">
    <source>
        <dbReference type="Proteomes" id="UP000019150"/>
    </source>
</evidence>
<dbReference type="KEGG" id="nno:NONO_c20920"/>
<dbReference type="InterPro" id="IPR027417">
    <property type="entry name" value="P-loop_NTPase"/>
</dbReference>
<sequence length="612" mass="69882">MEEIQDRIRLYVATPSYTTARRMLATRNVCVITGAPGVGKSMLGDMLALTQWESGWQIISLQSHELDKCWDVWDPSRKQFFHFDDVFGQTDIHERMITNSGSTIARLIRRISATNNKQLVITTRTHILREARLHDESLYRTGLSANECIVSVKEYDRLHRARILYNHLYFCNIDRAVVRQFVSNNHHLTIISHRNFTPRLVEQTILQCEHDSTPERLYERMIRAMDHPVLLWGPSFTEFLTEVARRILLHLASYPLPGADAQQLRAASIRNATPLAYRRALTQLEGSWIKITSPPNSRPIVTFNDPSCRDFVLSFLESETDCVIDLILAATDAVQISQILNYSRSGINISLKYPSMNRAIVTNRTKVSDAIRNSWETWSNLQHEYPVETLHSLSLADSAFDLGLSRWIAERVLQLGSRFTNLHSSDAAAMGALSALLVDTEIRPSTSDQFNGSRMLLCGWWSAIQEDAEWDASIEFMSWLQNCGDTEIQNEMDAELKSSFDQWLDNELELTLANSTDATEARASGQSLIRLAERHFTPDEFSITFEAFRERVTNQWDEVIEYHESDDDEVAWHINAATDFPMEVTPTNPASAVIGYSSPEDRKIAAWFSQLL</sequence>
<organism evidence="2 3">
    <name type="scientific">Nocardia nova SH22a</name>
    <dbReference type="NCBI Taxonomy" id="1415166"/>
    <lineage>
        <taxon>Bacteria</taxon>
        <taxon>Bacillati</taxon>
        <taxon>Actinomycetota</taxon>
        <taxon>Actinomycetes</taxon>
        <taxon>Mycobacteriales</taxon>
        <taxon>Nocardiaceae</taxon>
        <taxon>Nocardia</taxon>
    </lineage>
</organism>
<dbReference type="PATRIC" id="fig|1415166.3.peg.2125"/>
<gene>
    <name evidence="2" type="ORF">NONO_c20920</name>
</gene>